<dbReference type="GeneID" id="66952226"/>
<evidence type="ECO:0000256" key="14">
    <source>
        <dbReference type="SAM" id="MobiDB-lite"/>
    </source>
</evidence>
<proteinExistence type="inferred from homology"/>
<feature type="transmembrane region" description="Helical" evidence="13">
    <location>
        <begin position="97"/>
        <end position="118"/>
    </location>
</feature>
<dbReference type="PRINTS" id="PR00950">
    <property type="entry name" value="TYPE3IMSPROT"/>
</dbReference>
<evidence type="ECO:0000256" key="5">
    <source>
        <dbReference type="ARBA" id="ARBA00022475"/>
    </source>
</evidence>
<evidence type="ECO:0000256" key="11">
    <source>
        <dbReference type="ARBA" id="ARBA00023225"/>
    </source>
</evidence>
<keyword evidence="15" id="KW-0969">Cilium</keyword>
<feature type="transmembrane region" description="Helical" evidence="13">
    <location>
        <begin position="150"/>
        <end position="169"/>
    </location>
</feature>
<dbReference type="SUPFAM" id="SSF160544">
    <property type="entry name" value="EscU C-terminal domain-like"/>
    <property type="match status" value="1"/>
</dbReference>
<organism evidence="15 16">
    <name type="scientific">Candidatus Enterovibrio escicola</name>
    <dbReference type="NCBI Taxonomy" id="1927127"/>
    <lineage>
        <taxon>Bacteria</taxon>
        <taxon>Pseudomonadati</taxon>
        <taxon>Pseudomonadota</taxon>
        <taxon>Gammaproteobacteria</taxon>
        <taxon>Vibrionales</taxon>
        <taxon>Vibrionaceae</taxon>
        <taxon>Enterovibrio</taxon>
    </lineage>
</organism>
<name>A0A2A5T1F5_9GAMM</name>
<dbReference type="Proteomes" id="UP000219020">
    <property type="component" value="Unassembled WGS sequence"/>
</dbReference>
<dbReference type="GO" id="GO:0009306">
    <property type="term" value="P:protein secretion"/>
    <property type="evidence" value="ECO:0007669"/>
    <property type="project" value="InterPro"/>
</dbReference>
<keyword evidence="8 13" id="KW-0653">Protein transport</keyword>
<dbReference type="Gene3D" id="6.10.250.2080">
    <property type="match status" value="1"/>
</dbReference>
<dbReference type="PANTHER" id="PTHR30531">
    <property type="entry name" value="FLAGELLAR BIOSYNTHETIC PROTEIN FLHB"/>
    <property type="match status" value="1"/>
</dbReference>
<keyword evidence="4 13" id="KW-0813">Transport</keyword>
<dbReference type="Gene3D" id="3.40.1690.10">
    <property type="entry name" value="secretion proteins EscU"/>
    <property type="match status" value="1"/>
</dbReference>
<comment type="similarity">
    <text evidence="2 13">Belongs to the type III secretion exporter family.</text>
</comment>
<evidence type="ECO:0000256" key="3">
    <source>
        <dbReference type="ARBA" id="ARBA00021622"/>
    </source>
</evidence>
<evidence type="ECO:0000256" key="12">
    <source>
        <dbReference type="ARBA" id="ARBA00025078"/>
    </source>
</evidence>
<evidence type="ECO:0000256" key="1">
    <source>
        <dbReference type="ARBA" id="ARBA00004651"/>
    </source>
</evidence>
<evidence type="ECO:0000256" key="4">
    <source>
        <dbReference type="ARBA" id="ARBA00022448"/>
    </source>
</evidence>
<evidence type="ECO:0000256" key="10">
    <source>
        <dbReference type="ARBA" id="ARBA00023136"/>
    </source>
</evidence>
<dbReference type="PANTHER" id="PTHR30531:SF12">
    <property type="entry name" value="FLAGELLAR BIOSYNTHETIC PROTEIN FLHB"/>
    <property type="match status" value="1"/>
</dbReference>
<protein>
    <recommendedName>
        <fullName evidence="3 13">Flagellar biosynthetic protein FlhB</fullName>
    </recommendedName>
</protein>
<evidence type="ECO:0000313" key="15">
    <source>
        <dbReference type="EMBL" id="PCS21999.1"/>
    </source>
</evidence>
<keyword evidence="7 13" id="KW-1005">Bacterial flagellum biogenesis</keyword>
<keyword evidence="5 13" id="KW-1003">Cell membrane</keyword>
<comment type="subcellular location">
    <subcellularLocation>
        <location evidence="1">Cell membrane</location>
        <topology evidence="1">Multi-pass membrane protein</topology>
    </subcellularLocation>
</comment>
<dbReference type="AlphaFoldDB" id="A0A2A5T1F5"/>
<evidence type="ECO:0000256" key="13">
    <source>
        <dbReference type="RuleBase" id="RU364091"/>
    </source>
</evidence>
<keyword evidence="10 13" id="KW-0472">Membrane</keyword>
<evidence type="ECO:0000256" key="7">
    <source>
        <dbReference type="ARBA" id="ARBA00022795"/>
    </source>
</evidence>
<dbReference type="InterPro" id="IPR006135">
    <property type="entry name" value="T3SS_substrate_exporter"/>
</dbReference>
<evidence type="ECO:0000256" key="9">
    <source>
        <dbReference type="ARBA" id="ARBA00022989"/>
    </source>
</evidence>
<evidence type="ECO:0000256" key="2">
    <source>
        <dbReference type="ARBA" id="ARBA00010690"/>
    </source>
</evidence>
<accession>A0A2A5T1F5</accession>
<feature type="region of interest" description="Disordered" evidence="14">
    <location>
        <begin position="357"/>
        <end position="377"/>
    </location>
</feature>
<feature type="transmembrane region" description="Helical" evidence="13">
    <location>
        <begin position="189"/>
        <end position="214"/>
    </location>
</feature>
<keyword evidence="16" id="KW-1185">Reference proteome</keyword>
<feature type="transmembrane region" description="Helical" evidence="13">
    <location>
        <begin position="33"/>
        <end position="51"/>
    </location>
</feature>
<evidence type="ECO:0000256" key="8">
    <source>
        <dbReference type="ARBA" id="ARBA00022927"/>
    </source>
</evidence>
<gene>
    <name evidence="13" type="primary">flhB</name>
    <name evidence="15" type="ORF">BTN49_2464</name>
</gene>
<comment type="caution">
    <text evidence="15">The sequence shown here is derived from an EMBL/GenBank/DDBJ whole genome shotgun (WGS) entry which is preliminary data.</text>
</comment>
<comment type="function">
    <text evidence="12 13">Required for formation of the rod structure in the basal body of the flagellar apparatus. Together with FliI and FliH, may constitute the export apparatus of flagellin.</text>
</comment>
<keyword evidence="6 13" id="KW-0812">Transmembrane</keyword>
<dbReference type="GO" id="GO:0005886">
    <property type="term" value="C:plasma membrane"/>
    <property type="evidence" value="ECO:0007669"/>
    <property type="project" value="UniProtKB-SubCell"/>
</dbReference>
<dbReference type="RefSeq" id="WP_097356959.1">
    <property type="nucleotide sequence ID" value="NZ_CAWNJE010000037.1"/>
</dbReference>
<sequence>MAENNDQERTEEATLKRLEQAREKGQVPRSRELVSIVVLLMGAVALMWFGGGMGGELLKIMQKFFTLTREEILDVTSLGLIIYSAIFHLAWQLSLILLILFFAGLVGASALGGVSFSWKAVRPTFSKISPIQGIKRMFGKQSMVELIKSILKVFLVSGAAFYLMWTSVYDFYQLNIETFPANIYHALDILLNFVMIICSSLLVVVAIDVPFQIWQYKKQLKMTKQEIKDEYKDSEGKPEVKGRIRMLQREMAQGRMMTKVSSADVVITNPDHYSVALCYDSKIYRAPIVVAKGSDFMAIKIREIAAAHDITIVSAASLARAVYFSTELEQQIPDGLFVAIAQLLAYVFQLKQYKKGSGRKPKSLEEKQFQIPTELRR</sequence>
<dbReference type="InterPro" id="IPR029025">
    <property type="entry name" value="T3SS_substrate_exporter_C"/>
</dbReference>
<dbReference type="GO" id="GO:0044780">
    <property type="term" value="P:bacterial-type flagellum assembly"/>
    <property type="evidence" value="ECO:0007669"/>
    <property type="project" value="InterPro"/>
</dbReference>
<keyword evidence="9 13" id="KW-1133">Transmembrane helix</keyword>
<keyword evidence="11 13" id="KW-1006">Bacterial flagellum protein export</keyword>
<feature type="compositionally biased region" description="Basic and acidic residues" evidence="14">
    <location>
        <begin position="362"/>
        <end position="377"/>
    </location>
</feature>
<evidence type="ECO:0000256" key="6">
    <source>
        <dbReference type="ARBA" id="ARBA00022692"/>
    </source>
</evidence>
<dbReference type="EMBL" id="NBYY01000028">
    <property type="protein sequence ID" value="PCS21999.1"/>
    <property type="molecule type" value="Genomic_DNA"/>
</dbReference>
<dbReference type="InterPro" id="IPR006136">
    <property type="entry name" value="FlhB"/>
</dbReference>
<dbReference type="NCBIfam" id="TIGR00328">
    <property type="entry name" value="flhB"/>
    <property type="match status" value="1"/>
</dbReference>
<keyword evidence="15" id="KW-0282">Flagellum</keyword>
<keyword evidence="15" id="KW-0966">Cell projection</keyword>
<dbReference type="Pfam" id="PF01312">
    <property type="entry name" value="Bac_export_2"/>
    <property type="match status" value="1"/>
</dbReference>
<evidence type="ECO:0000313" key="16">
    <source>
        <dbReference type="Proteomes" id="UP000219020"/>
    </source>
</evidence>
<reference evidence="16" key="1">
    <citation type="submission" date="2017-04" db="EMBL/GenBank/DDBJ databases">
        <title>Genome evolution of the luminous symbionts of deep sea anglerfish.</title>
        <authorList>
            <person name="Hendry T.A."/>
        </authorList>
    </citation>
    <scope>NUCLEOTIDE SEQUENCE [LARGE SCALE GENOMIC DNA]</scope>
</reference>